<accession>A0A9E8JPJ8</accession>
<dbReference type="RefSeq" id="WP_228346217.1">
    <property type="nucleotide sequence ID" value="NZ_CP045550.1"/>
</dbReference>
<dbReference type="PANTHER" id="PTHR42954">
    <property type="entry name" value="FE(2+) TRANSPORT PROTEIN A"/>
    <property type="match status" value="1"/>
</dbReference>
<keyword evidence="3" id="KW-1185">Reference proteome</keyword>
<dbReference type="InterPro" id="IPR038157">
    <property type="entry name" value="FeoA_core_dom"/>
</dbReference>
<dbReference type="GO" id="GO:0046914">
    <property type="term" value="F:transition metal ion binding"/>
    <property type="evidence" value="ECO:0007669"/>
    <property type="project" value="InterPro"/>
</dbReference>
<evidence type="ECO:0000313" key="3">
    <source>
        <dbReference type="Proteomes" id="UP000596074"/>
    </source>
</evidence>
<proteinExistence type="predicted"/>
<evidence type="ECO:0000259" key="1">
    <source>
        <dbReference type="SMART" id="SM00899"/>
    </source>
</evidence>
<organism evidence="2 3">
    <name type="scientific">Venatoribacter cucullus</name>
    <dbReference type="NCBI Taxonomy" id="2661630"/>
    <lineage>
        <taxon>Bacteria</taxon>
        <taxon>Pseudomonadati</taxon>
        <taxon>Pseudomonadota</taxon>
        <taxon>Gammaproteobacteria</taxon>
        <taxon>Oceanospirillales</taxon>
        <taxon>Oceanospirillaceae</taxon>
        <taxon>Venatoribacter</taxon>
    </lineage>
</organism>
<evidence type="ECO:0000313" key="2">
    <source>
        <dbReference type="EMBL" id="QQD23683.1"/>
    </source>
</evidence>
<gene>
    <name evidence="2" type="ORF">GJQ55_03915</name>
</gene>
<dbReference type="PANTHER" id="PTHR42954:SF2">
    <property type="entry name" value="FE(2+) TRANSPORT PROTEIN A"/>
    <property type="match status" value="1"/>
</dbReference>
<dbReference type="Gene3D" id="2.30.30.90">
    <property type="match status" value="1"/>
</dbReference>
<dbReference type="SMART" id="SM00899">
    <property type="entry name" value="FeoA"/>
    <property type="match status" value="1"/>
</dbReference>
<dbReference type="EMBL" id="CP046056">
    <property type="protein sequence ID" value="QQD23683.1"/>
    <property type="molecule type" value="Genomic_DNA"/>
</dbReference>
<sequence>MTLRTLDQLTAGSKARIVGFTTTATNFRRKLLALGLMPGTEIEVSRFAPLGDPMQIQLRGASVSLRKQEASIIQVEVQA</sequence>
<feature type="domain" description="Ferrous iron transporter FeoA-like" evidence="1">
    <location>
        <begin position="4"/>
        <end position="77"/>
    </location>
</feature>
<dbReference type="Pfam" id="PF04023">
    <property type="entry name" value="FeoA"/>
    <property type="match status" value="1"/>
</dbReference>
<protein>
    <submittedName>
        <fullName evidence="2">Ferrous iron transport protein A</fullName>
    </submittedName>
</protein>
<dbReference type="AlphaFoldDB" id="A0A9E8JPJ8"/>
<dbReference type="Proteomes" id="UP000596074">
    <property type="component" value="Chromosome"/>
</dbReference>
<dbReference type="InterPro" id="IPR008988">
    <property type="entry name" value="Transcriptional_repressor_C"/>
</dbReference>
<dbReference type="InterPro" id="IPR052713">
    <property type="entry name" value="FeoA"/>
</dbReference>
<dbReference type="KEGG" id="vcw:GJQ55_03915"/>
<dbReference type="InterPro" id="IPR007167">
    <property type="entry name" value="Fe-transptr_FeoA-like"/>
</dbReference>
<dbReference type="SUPFAM" id="SSF50037">
    <property type="entry name" value="C-terminal domain of transcriptional repressors"/>
    <property type="match status" value="1"/>
</dbReference>
<reference evidence="2 3" key="1">
    <citation type="submission" date="2019-11" db="EMBL/GenBank/DDBJ databases">
        <title>Venatorbacter sp. nov. a predator of Campylobacter and other Gram-negative bacteria.</title>
        <authorList>
            <person name="Saeedi A."/>
            <person name="Cummings N.J."/>
            <person name="Connerton I.F."/>
            <person name="Connerton P.L."/>
        </authorList>
    </citation>
    <scope>NUCLEOTIDE SEQUENCE [LARGE SCALE GENOMIC DNA]</scope>
    <source>
        <strain evidence="2">XL5</strain>
    </source>
</reference>
<name>A0A9E8JPJ8_9GAMM</name>